<evidence type="ECO:0000256" key="1">
    <source>
        <dbReference type="SAM" id="MobiDB-lite"/>
    </source>
</evidence>
<evidence type="ECO:0000313" key="3">
    <source>
        <dbReference type="Proteomes" id="UP000053890"/>
    </source>
</evidence>
<proteinExistence type="predicted"/>
<dbReference type="AlphaFoldDB" id="A0A0P9EYU3"/>
<reference evidence="2 3" key="1">
    <citation type="journal article" date="2015" name="Front. Microbiol.">
        <title>Genome sequence of the plant growth promoting endophytic yeast Rhodotorula graminis WP1.</title>
        <authorList>
            <person name="Firrincieli A."/>
            <person name="Otillar R."/>
            <person name="Salamov A."/>
            <person name="Schmutz J."/>
            <person name="Khan Z."/>
            <person name="Redman R.S."/>
            <person name="Fleck N.D."/>
            <person name="Lindquist E."/>
            <person name="Grigoriev I.V."/>
            <person name="Doty S.L."/>
        </authorList>
    </citation>
    <scope>NUCLEOTIDE SEQUENCE [LARGE SCALE GENOMIC DNA]</scope>
    <source>
        <strain evidence="2 3">WP1</strain>
    </source>
</reference>
<organism evidence="2 3">
    <name type="scientific">Rhodotorula graminis (strain WP1)</name>
    <dbReference type="NCBI Taxonomy" id="578459"/>
    <lineage>
        <taxon>Eukaryota</taxon>
        <taxon>Fungi</taxon>
        <taxon>Dikarya</taxon>
        <taxon>Basidiomycota</taxon>
        <taxon>Pucciniomycotina</taxon>
        <taxon>Microbotryomycetes</taxon>
        <taxon>Sporidiobolales</taxon>
        <taxon>Sporidiobolaceae</taxon>
        <taxon>Rhodotorula</taxon>
    </lineage>
</organism>
<dbReference type="GeneID" id="28978502"/>
<feature type="region of interest" description="Disordered" evidence="1">
    <location>
        <begin position="1"/>
        <end position="170"/>
    </location>
</feature>
<dbReference type="RefSeq" id="XP_018268439.1">
    <property type="nucleotide sequence ID" value="XM_018418054.1"/>
</dbReference>
<protein>
    <submittedName>
        <fullName evidence="2">Uncharacterized protein</fullName>
    </submittedName>
</protein>
<gene>
    <name evidence="2" type="ORF">RHOBADRAFT_55860</name>
</gene>
<accession>A0A0P9EYU3</accession>
<keyword evidence="3" id="KW-1185">Reference proteome</keyword>
<evidence type="ECO:0000313" key="2">
    <source>
        <dbReference type="EMBL" id="KPV72390.1"/>
    </source>
</evidence>
<dbReference type="OrthoDB" id="2524354at2759"/>
<feature type="compositionally biased region" description="Low complexity" evidence="1">
    <location>
        <begin position="134"/>
        <end position="149"/>
    </location>
</feature>
<dbReference type="Proteomes" id="UP000053890">
    <property type="component" value="Unassembled WGS sequence"/>
</dbReference>
<feature type="compositionally biased region" description="Basic and acidic residues" evidence="1">
    <location>
        <begin position="100"/>
        <end position="117"/>
    </location>
</feature>
<dbReference type="OMA" id="QKQDSEY"/>
<feature type="compositionally biased region" description="Polar residues" evidence="1">
    <location>
        <begin position="62"/>
        <end position="76"/>
    </location>
</feature>
<sequence>MPPKTVVKPIQEDSVAQPMPAGGAAPINDSEVVDEGPANANIPSSQHAQFDRPGTQDALRGQGNSAAPSSSLSRENQAPVAREQKKAAEFGDNFGVSVEGKGEGEGFKTSSVKEGEPRAGQVHADNPNANLVEAGTTMAGDAGADSGIDGSEEEGTEGGMRAAMEPKPKL</sequence>
<name>A0A0P9EYU3_RHOGW</name>
<dbReference type="EMBL" id="KQ474087">
    <property type="protein sequence ID" value="KPV72390.1"/>
    <property type="molecule type" value="Genomic_DNA"/>
</dbReference>